<dbReference type="RefSeq" id="XP_003034517.1">
    <property type="nucleotide sequence ID" value="XM_003034471.1"/>
</dbReference>
<organism evidence="4">
    <name type="scientific">Schizophyllum commune (strain H4-8 / FGSC 9210)</name>
    <name type="common">Split gill fungus</name>
    <dbReference type="NCBI Taxonomy" id="578458"/>
    <lineage>
        <taxon>Eukaryota</taxon>
        <taxon>Fungi</taxon>
        <taxon>Dikarya</taxon>
        <taxon>Basidiomycota</taxon>
        <taxon>Agaricomycotina</taxon>
        <taxon>Agaricomycetes</taxon>
        <taxon>Agaricomycetidae</taxon>
        <taxon>Agaricales</taxon>
        <taxon>Schizophyllaceae</taxon>
        <taxon>Schizophyllum</taxon>
    </lineage>
</organism>
<dbReference type="PROSITE" id="PS50181">
    <property type="entry name" value="FBOX"/>
    <property type="match status" value="1"/>
</dbReference>
<feature type="domain" description="F-box" evidence="2">
    <location>
        <begin position="73"/>
        <end position="122"/>
    </location>
</feature>
<dbReference type="Proteomes" id="UP000007431">
    <property type="component" value="Unassembled WGS sequence"/>
</dbReference>
<evidence type="ECO:0000313" key="4">
    <source>
        <dbReference type="Proteomes" id="UP000007431"/>
    </source>
</evidence>
<feature type="non-terminal residue" evidence="3">
    <location>
        <position position="523"/>
    </location>
</feature>
<dbReference type="InterPro" id="IPR001810">
    <property type="entry name" value="F-box_dom"/>
</dbReference>
<dbReference type="Pfam" id="PF12937">
    <property type="entry name" value="F-box-like"/>
    <property type="match status" value="1"/>
</dbReference>
<name>D8PX64_SCHCM</name>
<dbReference type="InterPro" id="IPR036047">
    <property type="entry name" value="F-box-like_dom_sf"/>
</dbReference>
<reference evidence="3 4" key="1">
    <citation type="journal article" date="2010" name="Nat. Biotechnol.">
        <title>Genome sequence of the model mushroom Schizophyllum commune.</title>
        <authorList>
            <person name="Ohm R.A."/>
            <person name="de Jong J.F."/>
            <person name="Lugones L.G."/>
            <person name="Aerts A."/>
            <person name="Kothe E."/>
            <person name="Stajich J.E."/>
            <person name="de Vries R.P."/>
            <person name="Record E."/>
            <person name="Levasseur A."/>
            <person name="Baker S.E."/>
            <person name="Bartholomew K.A."/>
            <person name="Coutinho P.M."/>
            <person name="Erdmann S."/>
            <person name="Fowler T.J."/>
            <person name="Gathman A.C."/>
            <person name="Lombard V."/>
            <person name="Henrissat B."/>
            <person name="Knabe N."/>
            <person name="Kuees U."/>
            <person name="Lilly W.W."/>
            <person name="Lindquist E."/>
            <person name="Lucas S."/>
            <person name="Magnuson J.K."/>
            <person name="Piumi F."/>
            <person name="Raudaskoski M."/>
            <person name="Salamov A."/>
            <person name="Schmutz J."/>
            <person name="Schwarze F.W.M.R."/>
            <person name="vanKuyk P.A."/>
            <person name="Horton J.S."/>
            <person name="Grigoriev I.V."/>
            <person name="Woesten H.A.B."/>
        </authorList>
    </citation>
    <scope>NUCLEOTIDE SEQUENCE [LARGE SCALE GENOMIC DNA]</scope>
    <source>
        <strain evidence="4">H4-8 / FGSC 9210</strain>
    </source>
</reference>
<evidence type="ECO:0000313" key="3">
    <source>
        <dbReference type="EMBL" id="EFI99614.1"/>
    </source>
</evidence>
<dbReference type="InParanoid" id="D8PX64"/>
<feature type="coiled-coil region" evidence="1">
    <location>
        <begin position="31"/>
        <end position="65"/>
    </location>
</feature>
<protein>
    <recommendedName>
        <fullName evidence="2">F-box domain-containing protein</fullName>
    </recommendedName>
</protein>
<keyword evidence="4" id="KW-1185">Reference proteome</keyword>
<dbReference type="KEGG" id="scm:SCHCO_02569818"/>
<evidence type="ECO:0000259" key="2">
    <source>
        <dbReference type="PROSITE" id="PS50181"/>
    </source>
</evidence>
<dbReference type="SUPFAM" id="SSF81383">
    <property type="entry name" value="F-box domain"/>
    <property type="match status" value="1"/>
</dbReference>
<evidence type="ECO:0000256" key="1">
    <source>
        <dbReference type="SAM" id="Coils"/>
    </source>
</evidence>
<sequence length="523" mass="58172">MRAVDSLLNTTAAAANIEALQSSYAPIGDSSANLQQQLRDLNDTNDELDAEIAKMQAQQQAVQAQIRIHGALLAPIRRLPDELLSHIFLLLPQDGSRRYNFVRVCRRWCTVALHTAKVWTHIEISSHRLPTESDLLRRLAMTAQAPLHIDFHDGDPEPDYARLLSLLYEQSSRWETALLRGAPQSVVAWDPSPLPMLRAVTIEGRNDSRELDDEEEEQALENPDEHTVVSRYLHLFRDAPNIESVSIQCLEKPAALSFPSSWSKIRQLDINCTDCESMGRTPLRTFLPALFSYRHTLGSCSLCANDLGLSPDAFSSGPLVFPRLVELVLCGAPIQLCVHIVAPRLQRIEIDLSLENSPAHELAGFIVLLEKSSGCPDLRSATFKALNEEPADVIDCLSKLPPSVVTLDLLDDPHQEWAPPMPLVTLEVLKALTLRRGCEQLLPQLTSLRLRPTDDLVSDMYDDADRTRKVLEALRDSRAPSSGTSGGEGPLAGLRSLVYDDIDNVELIREGKITGLMPRTHVW</sequence>
<dbReference type="HOGENOM" id="CLU_018544_13_0_1"/>
<dbReference type="AlphaFoldDB" id="D8PX64"/>
<dbReference type="GeneID" id="9585639"/>
<dbReference type="Gene3D" id="1.20.1280.50">
    <property type="match status" value="1"/>
</dbReference>
<dbReference type="OrthoDB" id="3365698at2759"/>
<dbReference type="VEuPathDB" id="FungiDB:SCHCODRAFT_02569818"/>
<dbReference type="CDD" id="cd09917">
    <property type="entry name" value="F-box_SF"/>
    <property type="match status" value="1"/>
</dbReference>
<proteinExistence type="predicted"/>
<dbReference type="EMBL" id="GL377304">
    <property type="protein sequence ID" value="EFI99614.1"/>
    <property type="molecule type" value="Genomic_DNA"/>
</dbReference>
<gene>
    <name evidence="3" type="ORF">SCHCODRAFT_107070</name>
</gene>
<accession>D8PX64</accession>
<keyword evidence="1" id="KW-0175">Coiled coil</keyword>